<feature type="domain" description="PucR C-terminal helix-turn-helix" evidence="1">
    <location>
        <begin position="74"/>
        <end position="112"/>
    </location>
</feature>
<accession>A0ABV2JA71</accession>
<dbReference type="EMBL" id="JBEPMA010000007">
    <property type="protein sequence ID" value="MET3617682.1"/>
    <property type="molecule type" value="Genomic_DNA"/>
</dbReference>
<dbReference type="Proteomes" id="UP001549162">
    <property type="component" value="Unassembled WGS sequence"/>
</dbReference>
<organism evidence="2 3">
    <name type="scientific">Peptoniphilus olsenii</name>
    <dbReference type="NCBI Taxonomy" id="411570"/>
    <lineage>
        <taxon>Bacteria</taxon>
        <taxon>Bacillati</taxon>
        <taxon>Bacillota</taxon>
        <taxon>Tissierellia</taxon>
        <taxon>Tissierellales</taxon>
        <taxon>Peptoniphilaceae</taxon>
        <taxon>Peptoniphilus</taxon>
    </lineage>
</organism>
<evidence type="ECO:0000259" key="1">
    <source>
        <dbReference type="Pfam" id="PF13556"/>
    </source>
</evidence>
<dbReference type="RefSeq" id="WP_354368356.1">
    <property type="nucleotide sequence ID" value="NZ_JBEPMA010000007.1"/>
</dbReference>
<comment type="caution">
    <text evidence="2">The sequence shown here is derived from an EMBL/GenBank/DDBJ whole genome shotgun (WGS) entry which is preliminary data.</text>
</comment>
<sequence>MENIKWINSPTNDIKLLCETHCPSFTCSCAYYNNCSYCNLKFSPGDDYWHIPLNFYLDNLANILFSGKEYSATLINMLQTYILDSDNNVEIVAEKLFIHENSHKYRLKDIENNKSLFFNKPLDLIILTIISIITRKKNMV</sequence>
<dbReference type="Pfam" id="PF13556">
    <property type="entry name" value="HTH_30"/>
    <property type="match status" value="1"/>
</dbReference>
<name>A0ABV2JA71_9FIRM</name>
<dbReference type="InterPro" id="IPR042070">
    <property type="entry name" value="PucR_C-HTH_sf"/>
</dbReference>
<dbReference type="Gene3D" id="1.10.10.2840">
    <property type="entry name" value="PucR C-terminal helix-turn-helix domain"/>
    <property type="match status" value="1"/>
</dbReference>
<proteinExistence type="predicted"/>
<reference evidence="2 3" key="1">
    <citation type="submission" date="2024-06" db="EMBL/GenBank/DDBJ databases">
        <title>Genomic Encyclopedia of Type Strains, Phase IV (KMG-IV): sequencing the most valuable type-strain genomes for metagenomic binning, comparative biology and taxonomic classification.</title>
        <authorList>
            <person name="Goeker M."/>
        </authorList>
    </citation>
    <scope>NUCLEOTIDE SEQUENCE [LARGE SCALE GENOMIC DNA]</scope>
    <source>
        <strain evidence="2 3">DSM 21460</strain>
    </source>
</reference>
<dbReference type="InterPro" id="IPR025736">
    <property type="entry name" value="PucR_C-HTH_dom"/>
</dbReference>
<evidence type="ECO:0000313" key="3">
    <source>
        <dbReference type="Proteomes" id="UP001549162"/>
    </source>
</evidence>
<protein>
    <recommendedName>
        <fullName evidence="1">PucR C-terminal helix-turn-helix domain-containing protein</fullName>
    </recommendedName>
</protein>
<gene>
    <name evidence="2" type="ORF">ABID14_001316</name>
</gene>
<keyword evidence="3" id="KW-1185">Reference proteome</keyword>
<evidence type="ECO:0000313" key="2">
    <source>
        <dbReference type="EMBL" id="MET3617682.1"/>
    </source>
</evidence>